<dbReference type="Proteomes" id="UP000605970">
    <property type="component" value="Unassembled WGS sequence"/>
</dbReference>
<organism evidence="1 2">
    <name type="scientific">Meloidogyne graminicola</name>
    <dbReference type="NCBI Taxonomy" id="189291"/>
    <lineage>
        <taxon>Eukaryota</taxon>
        <taxon>Metazoa</taxon>
        <taxon>Ecdysozoa</taxon>
        <taxon>Nematoda</taxon>
        <taxon>Chromadorea</taxon>
        <taxon>Rhabditida</taxon>
        <taxon>Tylenchina</taxon>
        <taxon>Tylenchomorpha</taxon>
        <taxon>Tylenchoidea</taxon>
        <taxon>Meloidogynidae</taxon>
        <taxon>Meloidogyninae</taxon>
        <taxon>Meloidogyne</taxon>
    </lineage>
</organism>
<evidence type="ECO:0000313" key="2">
    <source>
        <dbReference type="Proteomes" id="UP000605970"/>
    </source>
</evidence>
<name>A0A8S9ZQB6_9BILA</name>
<evidence type="ECO:0000313" key="1">
    <source>
        <dbReference type="EMBL" id="KAF7635655.1"/>
    </source>
</evidence>
<dbReference type="EMBL" id="JABEBT010000039">
    <property type="protein sequence ID" value="KAF7635655.1"/>
    <property type="molecule type" value="Genomic_DNA"/>
</dbReference>
<gene>
    <name evidence="1" type="ORF">Mgra_00004898</name>
</gene>
<keyword evidence="2" id="KW-1185">Reference proteome</keyword>
<comment type="caution">
    <text evidence="1">The sequence shown here is derived from an EMBL/GenBank/DDBJ whole genome shotgun (WGS) entry which is preliminary data.</text>
</comment>
<proteinExistence type="predicted"/>
<dbReference type="AlphaFoldDB" id="A0A8S9ZQB6"/>
<sequence>MIVFGIVEGLGAITIFLTQLVLKSTPSKRSKIHPENILWKEINFTNCKVLQFVKSFTTCKIFLQPHNTN</sequence>
<reference evidence="1" key="1">
    <citation type="journal article" date="2020" name="Ecol. Evol.">
        <title>Genome structure and content of the rice root-knot nematode (Meloidogyne graminicola).</title>
        <authorList>
            <person name="Phan N.T."/>
            <person name="Danchin E.G.J."/>
            <person name="Klopp C."/>
            <person name="Perfus-Barbeoch L."/>
            <person name="Kozlowski D.K."/>
            <person name="Koutsovoulos G.D."/>
            <person name="Lopez-Roques C."/>
            <person name="Bouchez O."/>
            <person name="Zahm M."/>
            <person name="Besnard G."/>
            <person name="Bellafiore S."/>
        </authorList>
    </citation>
    <scope>NUCLEOTIDE SEQUENCE</scope>
    <source>
        <strain evidence="1">VN-18</strain>
    </source>
</reference>
<protein>
    <submittedName>
        <fullName evidence="1">Uncharacterized protein</fullName>
    </submittedName>
</protein>
<accession>A0A8S9ZQB6</accession>